<dbReference type="InterPro" id="IPR016024">
    <property type="entry name" value="ARM-type_fold"/>
</dbReference>
<evidence type="ECO:0000313" key="12">
    <source>
        <dbReference type="Proteomes" id="UP000305362"/>
    </source>
</evidence>
<dbReference type="InterPro" id="IPR012677">
    <property type="entry name" value="Nucleotide-bd_a/b_plait_sf"/>
</dbReference>
<dbReference type="EMBL" id="SPRO01000008">
    <property type="protein sequence ID" value="TIC32540.1"/>
    <property type="molecule type" value="Genomic_DNA"/>
</dbReference>
<dbReference type="Proteomes" id="UP000307169">
    <property type="component" value="Unassembled WGS sequence"/>
</dbReference>
<evidence type="ECO:0000256" key="3">
    <source>
        <dbReference type="PROSITE-ProRule" id="PRU00317"/>
    </source>
</evidence>
<dbReference type="PROSITE" id="PS50102">
    <property type="entry name" value="RRM"/>
    <property type="match status" value="2"/>
</dbReference>
<dbReference type="InterPro" id="IPR035979">
    <property type="entry name" value="RBD_domain_sf"/>
</dbReference>
<feature type="region of interest" description="Disordered" evidence="4">
    <location>
        <begin position="152"/>
        <end position="183"/>
    </location>
</feature>
<dbReference type="InterPro" id="IPR011989">
    <property type="entry name" value="ARM-like"/>
</dbReference>
<dbReference type="AlphaFoldDB" id="A0A4T0NTR7"/>
<dbReference type="PROSITE" id="PS50303">
    <property type="entry name" value="PUM_HD"/>
    <property type="match status" value="1"/>
</dbReference>
<dbReference type="SMART" id="SM00025">
    <property type="entry name" value="Pumilio"/>
    <property type="match status" value="6"/>
</dbReference>
<feature type="region of interest" description="Disordered" evidence="4">
    <location>
        <begin position="1070"/>
        <end position="1094"/>
    </location>
</feature>
<organism evidence="10 15">
    <name type="scientific">Wallemia mellicola</name>
    <dbReference type="NCBI Taxonomy" id="1708541"/>
    <lineage>
        <taxon>Eukaryota</taxon>
        <taxon>Fungi</taxon>
        <taxon>Dikarya</taxon>
        <taxon>Basidiomycota</taxon>
        <taxon>Wallemiomycotina</taxon>
        <taxon>Wallemiomycetes</taxon>
        <taxon>Wallemiales</taxon>
        <taxon>Wallemiaceae</taxon>
        <taxon>Wallemia</taxon>
    </lineage>
</organism>
<sequence length="1094" mass="119098">MANNNLHYLSKRALQIQQEEGIPSNSPTRPSVRRARAGTLPSNLATVAPLPTLNLSQAGLSSAAIESLDYNSQRPGLRHSHSSALQPEKSPRLRSGSLTLPPSSPSVQRLADPFGSRFFYSRSNSQVGAVGEEVSRPSDLPSEDACLRTLDYLGLDDPPSSPSSPKPTLSIPPQGFAKSISLNSPTRSRAYTLSTSKAADPFKSSFTAPADHLHPSSANLINSNPLADFQAFPTQPQPQDPLINGLSSSQSSRPRAISMGILDEPDVMRAPARSGVPFPDAQPHPLQQSFNSYDLELSQLDDPYSTLNQVQSQQVPTRSLWIGGLDSRTTAQELMHVFAPYGAIESLRLLTDKECGFVNFVEKSDALRARDDVMHRLGGRIPTSSANGGSASTTPVRIGFGKIDSPQNPPSTSSLLNSSGGNLPVQVPANMSNQINFDGTTEQPTRALWLGSIPSTTTPATLLALFGPFGPIESARVLTHKNCGFVNFERLDDAVRARKSLNGRELLGPEIGAVRVGFAKVPVKTTGIDDSANTIIFPSSTTAPNGGHPQALAHSLVGVQGVSDISIEQQLASGQTENYRSNLMINLLQNGAKEGVVNSISPKLEQVNPEERPSVNDQQMIMSILSAGHESRDEDIRSVSELRPAATYYTSIPPVLPATNGIDNQPIRKFDSSKLRELRKKLENQDEDKRRASTDEELYDDDNSQFPFSDDPEILATKPMSEGGLIDNIVDLASDYIGNTIIQKLFEICSFESKMRMLNELAPHLAMIGCHKNGTWAAQKIIDCATTSQEVELIVQHLRPFTPPLLLDQFGNYVVQCCLKFGAPANEFIFDAMCDRIWDVAQGRFGARSMRAILESSHITLRQQKRLAISIILNSIPLATNPNGALLLTWLLDTSNLTGRYGLLAPRFTPHASHLITHKLASLTVLRLVNQKSDREATDILLQAIFESTNDNVLFDALMDPAQGVSVITKLIVSPTIDEVKRQQYMESIKRVLTNGNVKINNPAAYRRLLDEINLPMNKLNIIQPLNNQSQSNTPPNSFSPPIQSIYGGLTPPASFMNLQLQAQAQAQAAVLGHSSPPTPEHLLRTGNPFNAFR</sequence>
<dbReference type="InterPro" id="IPR033133">
    <property type="entry name" value="PUM-HD"/>
</dbReference>
<evidence type="ECO:0000313" key="15">
    <source>
        <dbReference type="Proteomes" id="UP000309601"/>
    </source>
</evidence>
<evidence type="ECO:0000259" key="5">
    <source>
        <dbReference type="PROSITE" id="PS50102"/>
    </source>
</evidence>
<dbReference type="SUPFAM" id="SSF54928">
    <property type="entry name" value="RNA-binding domain, RBD"/>
    <property type="match status" value="2"/>
</dbReference>
<dbReference type="Pfam" id="PF00806">
    <property type="entry name" value="PUF"/>
    <property type="match status" value="3"/>
</dbReference>
<gene>
    <name evidence="10" type="ORF">E3Q02_00843</name>
    <name evidence="11" type="ORF">E3Q03_00122</name>
    <name evidence="9" type="ORF">E3Q10_01152</name>
    <name evidence="8" type="ORF">E3Q17_00770</name>
    <name evidence="7" type="ORF">E3Q22_01216</name>
</gene>
<dbReference type="Proteomes" id="UP000309601">
    <property type="component" value="Unassembled WGS sequence"/>
</dbReference>
<dbReference type="CDD" id="cd00590">
    <property type="entry name" value="RRM_SF"/>
    <property type="match status" value="1"/>
</dbReference>
<dbReference type="InterPro" id="IPR001313">
    <property type="entry name" value="Pumilio_RNA-bd_rpt"/>
</dbReference>
<evidence type="ECO:0000256" key="2">
    <source>
        <dbReference type="PROSITE-ProRule" id="PRU00176"/>
    </source>
</evidence>
<dbReference type="InterPro" id="IPR000504">
    <property type="entry name" value="RRM_dom"/>
</dbReference>
<dbReference type="PROSITE" id="PS50302">
    <property type="entry name" value="PUM"/>
    <property type="match status" value="2"/>
</dbReference>
<evidence type="ECO:0000313" key="10">
    <source>
        <dbReference type="EMBL" id="TIC69454.1"/>
    </source>
</evidence>
<dbReference type="InterPro" id="IPR052645">
    <property type="entry name" value="Pumilio_domain_protein"/>
</dbReference>
<dbReference type="EMBL" id="SPRC01000009">
    <property type="protein sequence ID" value="TIB81299.1"/>
    <property type="molecule type" value="Genomic_DNA"/>
</dbReference>
<name>A0A4T0NTR7_9BASI</name>
<evidence type="ECO:0000313" key="16">
    <source>
        <dbReference type="Proteomes" id="UP000310685"/>
    </source>
</evidence>
<feature type="domain" description="PUM-HD" evidence="6">
    <location>
        <begin position="631"/>
        <end position="1017"/>
    </location>
</feature>
<feature type="region of interest" description="Disordered" evidence="4">
    <location>
        <begin position="680"/>
        <end position="712"/>
    </location>
</feature>
<proteinExistence type="predicted"/>
<dbReference type="SUPFAM" id="SSF48371">
    <property type="entry name" value="ARM repeat"/>
    <property type="match status" value="1"/>
</dbReference>
<dbReference type="Gene3D" id="1.25.10.10">
    <property type="entry name" value="Leucine-rich Repeat Variant"/>
    <property type="match status" value="1"/>
</dbReference>
<keyword evidence="2" id="KW-0694">RNA-binding</keyword>
<comment type="caution">
    <text evidence="10">The sequence shown here is derived from an EMBL/GenBank/DDBJ whole genome shotgun (WGS) entry which is preliminary data.</text>
</comment>
<evidence type="ECO:0000256" key="4">
    <source>
        <dbReference type="SAM" id="MobiDB-lite"/>
    </source>
</evidence>
<evidence type="ECO:0000256" key="1">
    <source>
        <dbReference type="ARBA" id="ARBA00022737"/>
    </source>
</evidence>
<dbReference type="Proteomes" id="UP000305647">
    <property type="component" value="Unassembled WGS sequence"/>
</dbReference>
<feature type="domain" description="RRM" evidence="5">
    <location>
        <begin position="318"/>
        <end position="403"/>
    </location>
</feature>
<dbReference type="Pfam" id="PF00076">
    <property type="entry name" value="RRM_1"/>
    <property type="match status" value="2"/>
</dbReference>
<dbReference type="GO" id="GO:0003723">
    <property type="term" value="F:RNA binding"/>
    <property type="evidence" value="ECO:0007669"/>
    <property type="project" value="UniProtKB-UniRule"/>
</dbReference>
<evidence type="ECO:0000313" key="11">
    <source>
        <dbReference type="EMBL" id="TIC71935.1"/>
    </source>
</evidence>
<evidence type="ECO:0000313" key="13">
    <source>
        <dbReference type="Proteomes" id="UP000305647"/>
    </source>
</evidence>
<dbReference type="SMART" id="SM00360">
    <property type="entry name" value="RRM"/>
    <property type="match status" value="2"/>
</dbReference>
<dbReference type="GO" id="GO:0000288">
    <property type="term" value="P:nuclear-transcribed mRNA catabolic process, deadenylation-dependent decay"/>
    <property type="evidence" value="ECO:0007669"/>
    <property type="project" value="TreeGrafter"/>
</dbReference>
<dbReference type="EMBL" id="SPRV01000001">
    <property type="protein sequence ID" value="TIC71935.1"/>
    <property type="molecule type" value="Genomic_DNA"/>
</dbReference>
<evidence type="ECO:0000313" key="14">
    <source>
        <dbReference type="Proteomes" id="UP000307169"/>
    </source>
</evidence>
<accession>A0A4T0NTR7</accession>
<protein>
    <recommendedName>
        <fullName evidence="17">ARM repeat-containing protein</fullName>
    </recommendedName>
</protein>
<feature type="region of interest" description="Disordered" evidence="4">
    <location>
        <begin position="73"/>
        <end position="107"/>
    </location>
</feature>
<feature type="domain" description="RRM" evidence="5">
    <location>
        <begin position="446"/>
        <end position="521"/>
    </location>
</feature>
<evidence type="ECO:0008006" key="17">
    <source>
        <dbReference type="Google" id="ProtNLM"/>
    </source>
</evidence>
<feature type="compositionally biased region" description="Basic and acidic residues" evidence="4">
    <location>
        <begin position="680"/>
        <end position="694"/>
    </location>
</feature>
<dbReference type="Proteomes" id="UP000310685">
    <property type="component" value="Unassembled WGS sequence"/>
</dbReference>
<dbReference type="PANTHER" id="PTHR47093">
    <property type="entry name" value="PROTEIN JSN1-RELATED"/>
    <property type="match status" value="1"/>
</dbReference>
<dbReference type="OrthoDB" id="2017782at2759"/>
<evidence type="ECO:0000313" key="8">
    <source>
        <dbReference type="EMBL" id="TIC04011.1"/>
    </source>
</evidence>
<dbReference type="EMBL" id="SPRH01000005">
    <property type="protein sequence ID" value="TIC04011.1"/>
    <property type="molecule type" value="Genomic_DNA"/>
</dbReference>
<evidence type="ECO:0000259" key="6">
    <source>
        <dbReference type="PROSITE" id="PS50303"/>
    </source>
</evidence>
<keyword evidence="1" id="KW-0677">Repeat</keyword>
<reference evidence="12 13" key="1">
    <citation type="submission" date="2019-03" db="EMBL/GenBank/DDBJ databases">
        <title>Sequencing 25 genomes of Wallemia mellicola.</title>
        <authorList>
            <person name="Gostincar C."/>
        </authorList>
    </citation>
    <scope>NUCLEOTIDE SEQUENCE [LARGE SCALE GENOMIC DNA]</scope>
    <source>
        <strain evidence="8 14">EXF-1262</strain>
        <strain evidence="10 15">EXF-1274</strain>
        <strain evidence="11 12">EXF-1277</strain>
        <strain evidence="7 16">EXF-6152</strain>
        <strain evidence="9 13">EXF-8738</strain>
    </source>
</reference>
<dbReference type="Proteomes" id="UP000305362">
    <property type="component" value="Unassembled WGS sequence"/>
</dbReference>
<dbReference type="Gene3D" id="3.30.70.330">
    <property type="match status" value="2"/>
</dbReference>
<dbReference type="EMBL" id="SPRW01000006">
    <property type="protein sequence ID" value="TIC69454.1"/>
    <property type="molecule type" value="Genomic_DNA"/>
</dbReference>
<evidence type="ECO:0000313" key="7">
    <source>
        <dbReference type="EMBL" id="TIB81299.1"/>
    </source>
</evidence>
<feature type="repeat" description="Pumilio" evidence="3">
    <location>
        <begin position="724"/>
        <end position="759"/>
    </location>
</feature>
<evidence type="ECO:0000313" key="9">
    <source>
        <dbReference type="EMBL" id="TIC32540.1"/>
    </source>
</evidence>
<feature type="region of interest" description="Disordered" evidence="4">
    <location>
        <begin position="15"/>
        <end position="38"/>
    </location>
</feature>
<dbReference type="PANTHER" id="PTHR47093:SF1">
    <property type="entry name" value="PROTEIN JSN1-RELATED"/>
    <property type="match status" value="1"/>
</dbReference>
<feature type="compositionally biased region" description="Polar residues" evidence="4">
    <location>
        <begin position="15"/>
        <end position="29"/>
    </location>
</feature>
<feature type="repeat" description="Pumilio" evidence="3">
    <location>
        <begin position="760"/>
        <end position="796"/>
    </location>
</feature>